<gene>
    <name evidence="1" type="ORF">E3J48_05755</name>
</gene>
<evidence type="ECO:0000313" key="1">
    <source>
        <dbReference type="EMBL" id="TET61291.1"/>
    </source>
</evidence>
<reference evidence="1 2" key="1">
    <citation type="submission" date="2019-03" db="EMBL/GenBank/DDBJ databases">
        <title>Metabolic potential of uncultured bacteria and archaea associated with petroleum seepage in deep-sea sediments.</title>
        <authorList>
            <person name="Dong X."/>
            <person name="Hubert C."/>
        </authorList>
    </citation>
    <scope>NUCLEOTIDE SEQUENCE [LARGE SCALE GENOMIC DNA]</scope>
    <source>
        <strain evidence="1">E29_bin52</strain>
    </source>
</reference>
<comment type="caution">
    <text evidence="1">The sequence shown here is derived from an EMBL/GenBank/DDBJ whole genome shotgun (WGS) entry which is preliminary data.</text>
</comment>
<sequence>MVHLSGQQRAIALPAAQREGVTCASSQYCITDCGADHKDRGIYDTRELFFIGCSLGAGFMVK</sequence>
<accession>A0A523W2T7</accession>
<proteinExistence type="predicted"/>
<evidence type="ECO:0000313" key="2">
    <source>
        <dbReference type="Proteomes" id="UP000319130"/>
    </source>
</evidence>
<organism evidence="1 2">
    <name type="scientific">Aerophobetes bacterium</name>
    <dbReference type="NCBI Taxonomy" id="2030807"/>
    <lineage>
        <taxon>Bacteria</taxon>
        <taxon>Candidatus Aerophobota</taxon>
    </lineage>
</organism>
<dbReference type="Proteomes" id="UP000319130">
    <property type="component" value="Unassembled WGS sequence"/>
</dbReference>
<name>A0A523W2T7_UNCAE</name>
<dbReference type="EMBL" id="SOIZ01000254">
    <property type="protein sequence ID" value="TET61291.1"/>
    <property type="molecule type" value="Genomic_DNA"/>
</dbReference>
<dbReference type="AlphaFoldDB" id="A0A523W2T7"/>
<protein>
    <submittedName>
        <fullName evidence="1">Uncharacterized protein</fullName>
    </submittedName>
</protein>